<evidence type="ECO:0000259" key="6">
    <source>
        <dbReference type="PROSITE" id="PS50850"/>
    </source>
</evidence>
<feature type="domain" description="Major facilitator superfamily (MFS) profile" evidence="6">
    <location>
        <begin position="18"/>
        <end position="395"/>
    </location>
</feature>
<evidence type="ECO:0000256" key="2">
    <source>
        <dbReference type="ARBA" id="ARBA00022692"/>
    </source>
</evidence>
<feature type="transmembrane region" description="Helical" evidence="5">
    <location>
        <begin position="173"/>
        <end position="192"/>
    </location>
</feature>
<evidence type="ECO:0000256" key="5">
    <source>
        <dbReference type="SAM" id="Phobius"/>
    </source>
</evidence>
<comment type="caution">
    <text evidence="7">The sequence shown here is derived from an EMBL/GenBank/DDBJ whole genome shotgun (WGS) entry which is preliminary data.</text>
</comment>
<dbReference type="Proteomes" id="UP000437709">
    <property type="component" value="Unassembled WGS sequence"/>
</dbReference>
<gene>
    <name evidence="7" type="ORF">GB881_00465</name>
</gene>
<keyword evidence="2 5" id="KW-0812">Transmembrane</keyword>
<feature type="transmembrane region" description="Helical" evidence="5">
    <location>
        <begin position="304"/>
        <end position="329"/>
    </location>
</feature>
<accession>A0A6N7EAX0</accession>
<feature type="transmembrane region" description="Helical" evidence="5">
    <location>
        <begin position="369"/>
        <end position="388"/>
    </location>
</feature>
<proteinExistence type="predicted"/>
<protein>
    <submittedName>
        <fullName evidence="7">MFS transporter</fullName>
    </submittedName>
</protein>
<dbReference type="OrthoDB" id="7030876at2"/>
<comment type="subcellular location">
    <subcellularLocation>
        <location evidence="1">Cell membrane</location>
        <topology evidence="1">Multi-pass membrane protein</topology>
    </subcellularLocation>
</comment>
<evidence type="ECO:0000256" key="4">
    <source>
        <dbReference type="ARBA" id="ARBA00023136"/>
    </source>
</evidence>
<sequence>MSTSTPVSSPSPMREGLLAGYLALAMAVGPLAHYAISALGPYVVSELSLSAGEFGWLWFVTFGIAAALTIAGGRLTDRWGPRRLLLVGFACGAVALLVIGSAPSFVWLMAGIGVAGVVQAIANPATNHVISTDIGSGRYGLVVGVKQSGVQIGQLLAGLVLPLVAAWTSWRHAILYCTGLALAGLWLTWRMRFSAGGSRPDQAGRPSRVPARIWWLSGYALLMGVLIQASNVYLPLYAHQELGATFTRAGMVAAVLGGVGVAARMAWGRLVDRFADERAVLLWLAVLAAVAVAMFALSASVGELLMWLGAALFSFSALSANVVIMAAVVRSSPPGTVGRNTGWPSLGLYVGFMLGPPLFGIVVDHLGGYLTAWFGLLVTAVLLAVLTWQWRTARPQ</sequence>
<feature type="transmembrane region" description="Helical" evidence="5">
    <location>
        <begin position="55"/>
        <end position="72"/>
    </location>
</feature>
<keyword evidence="8" id="KW-1185">Reference proteome</keyword>
<feature type="transmembrane region" description="Helical" evidence="5">
    <location>
        <begin position="279"/>
        <end position="298"/>
    </location>
</feature>
<keyword evidence="3 5" id="KW-1133">Transmembrane helix</keyword>
<name>A0A6N7EAX0_9MICO</name>
<dbReference type="RefSeq" id="WP_152193436.1">
    <property type="nucleotide sequence ID" value="NZ_VUKD01000001.1"/>
</dbReference>
<evidence type="ECO:0000313" key="8">
    <source>
        <dbReference type="Proteomes" id="UP000437709"/>
    </source>
</evidence>
<dbReference type="EMBL" id="WHPC01000001">
    <property type="protein sequence ID" value="MPV35532.1"/>
    <property type="molecule type" value="Genomic_DNA"/>
</dbReference>
<keyword evidence="4 5" id="KW-0472">Membrane</keyword>
<dbReference type="InterPro" id="IPR011701">
    <property type="entry name" value="MFS"/>
</dbReference>
<evidence type="ECO:0000256" key="1">
    <source>
        <dbReference type="ARBA" id="ARBA00004651"/>
    </source>
</evidence>
<dbReference type="Gene3D" id="1.20.1250.20">
    <property type="entry name" value="MFS general substrate transporter like domains"/>
    <property type="match status" value="2"/>
</dbReference>
<evidence type="ECO:0000313" key="7">
    <source>
        <dbReference type="EMBL" id="MPV35532.1"/>
    </source>
</evidence>
<feature type="transmembrane region" description="Helical" evidence="5">
    <location>
        <begin position="21"/>
        <end position="43"/>
    </location>
</feature>
<organism evidence="7 8">
    <name type="scientific">Georgenia subflava</name>
    <dbReference type="NCBI Taxonomy" id="1622177"/>
    <lineage>
        <taxon>Bacteria</taxon>
        <taxon>Bacillati</taxon>
        <taxon>Actinomycetota</taxon>
        <taxon>Actinomycetes</taxon>
        <taxon>Micrococcales</taxon>
        <taxon>Bogoriellaceae</taxon>
        <taxon>Georgenia</taxon>
    </lineage>
</organism>
<dbReference type="InterPro" id="IPR036259">
    <property type="entry name" value="MFS_trans_sf"/>
</dbReference>
<dbReference type="PANTHER" id="PTHR23527:SF1">
    <property type="entry name" value="BLL3282 PROTEIN"/>
    <property type="match status" value="1"/>
</dbReference>
<dbReference type="SUPFAM" id="SSF103473">
    <property type="entry name" value="MFS general substrate transporter"/>
    <property type="match status" value="1"/>
</dbReference>
<evidence type="ECO:0000256" key="3">
    <source>
        <dbReference type="ARBA" id="ARBA00022989"/>
    </source>
</evidence>
<feature type="transmembrane region" description="Helical" evidence="5">
    <location>
        <begin position="341"/>
        <end position="363"/>
    </location>
</feature>
<dbReference type="Pfam" id="PF07690">
    <property type="entry name" value="MFS_1"/>
    <property type="match status" value="1"/>
</dbReference>
<dbReference type="PROSITE" id="PS50850">
    <property type="entry name" value="MFS"/>
    <property type="match status" value="1"/>
</dbReference>
<reference evidence="7 8" key="1">
    <citation type="submission" date="2019-10" db="EMBL/GenBank/DDBJ databases">
        <title>Georgenia wutianyii sp. nov. and Georgenia yuyongxinii sp. nov. isolated from plateau pika (Ochotona curzoniae) in the Qinghai-Tibet plateau of China.</title>
        <authorList>
            <person name="Tian Z."/>
        </authorList>
    </citation>
    <scope>NUCLEOTIDE SEQUENCE [LARGE SCALE GENOMIC DNA]</scope>
    <source>
        <strain evidence="7 8">JCM 19765</strain>
    </source>
</reference>
<dbReference type="GO" id="GO:0022857">
    <property type="term" value="F:transmembrane transporter activity"/>
    <property type="evidence" value="ECO:0007669"/>
    <property type="project" value="InterPro"/>
</dbReference>
<dbReference type="GO" id="GO:0005886">
    <property type="term" value="C:plasma membrane"/>
    <property type="evidence" value="ECO:0007669"/>
    <property type="project" value="UniProtKB-SubCell"/>
</dbReference>
<dbReference type="InterPro" id="IPR052952">
    <property type="entry name" value="MFS-Transporter"/>
</dbReference>
<feature type="transmembrane region" description="Helical" evidence="5">
    <location>
        <begin position="84"/>
        <end position="102"/>
    </location>
</feature>
<feature type="transmembrane region" description="Helical" evidence="5">
    <location>
        <begin position="213"/>
        <end position="234"/>
    </location>
</feature>
<dbReference type="InterPro" id="IPR020846">
    <property type="entry name" value="MFS_dom"/>
</dbReference>
<feature type="transmembrane region" description="Helical" evidence="5">
    <location>
        <begin position="246"/>
        <end position="267"/>
    </location>
</feature>
<dbReference type="PANTHER" id="PTHR23527">
    <property type="entry name" value="BLL3282 PROTEIN"/>
    <property type="match status" value="1"/>
</dbReference>
<dbReference type="AlphaFoldDB" id="A0A6N7EAX0"/>